<protein>
    <submittedName>
        <fullName evidence="1">Uncharacterized protein</fullName>
    </submittedName>
</protein>
<dbReference type="Proteomes" id="UP000716291">
    <property type="component" value="Unassembled WGS sequence"/>
</dbReference>
<dbReference type="AlphaFoldDB" id="A0A9P7BU42"/>
<evidence type="ECO:0000313" key="1">
    <source>
        <dbReference type="EMBL" id="KAG1310722.1"/>
    </source>
</evidence>
<accession>A0A9P7BU42</accession>
<reference evidence="1" key="1">
    <citation type="journal article" date="2020" name="Microb. Genom.">
        <title>Genetic diversity of clinical and environmental Mucorales isolates obtained from an investigation of mucormycosis cases among solid organ transplant recipients.</title>
        <authorList>
            <person name="Nguyen M.H."/>
            <person name="Kaul D."/>
            <person name="Muto C."/>
            <person name="Cheng S.J."/>
            <person name="Richter R.A."/>
            <person name="Bruno V.M."/>
            <person name="Liu G."/>
            <person name="Beyhan S."/>
            <person name="Sundermann A.J."/>
            <person name="Mounaud S."/>
            <person name="Pasculle A.W."/>
            <person name="Nierman W.C."/>
            <person name="Driscoll E."/>
            <person name="Cumbie R."/>
            <person name="Clancy C.J."/>
            <person name="Dupont C.L."/>
        </authorList>
    </citation>
    <scope>NUCLEOTIDE SEQUENCE</scope>
    <source>
        <strain evidence="1">GL11</strain>
    </source>
</reference>
<proteinExistence type="predicted"/>
<name>A0A9P7BU42_RHIOR</name>
<keyword evidence="2" id="KW-1185">Reference proteome</keyword>
<evidence type="ECO:0000313" key="2">
    <source>
        <dbReference type="Proteomes" id="UP000716291"/>
    </source>
</evidence>
<comment type="caution">
    <text evidence="1">The sequence shown here is derived from an EMBL/GenBank/DDBJ whole genome shotgun (WGS) entry which is preliminary data.</text>
</comment>
<gene>
    <name evidence="1" type="ORF">G6F64_004351</name>
</gene>
<dbReference type="EMBL" id="JAANQT010000471">
    <property type="protein sequence ID" value="KAG1310722.1"/>
    <property type="molecule type" value="Genomic_DNA"/>
</dbReference>
<dbReference type="OrthoDB" id="2277247at2759"/>
<organism evidence="1 2">
    <name type="scientific">Rhizopus oryzae</name>
    <name type="common">Mucormycosis agent</name>
    <name type="synonym">Rhizopus arrhizus var. delemar</name>
    <dbReference type="NCBI Taxonomy" id="64495"/>
    <lineage>
        <taxon>Eukaryota</taxon>
        <taxon>Fungi</taxon>
        <taxon>Fungi incertae sedis</taxon>
        <taxon>Mucoromycota</taxon>
        <taxon>Mucoromycotina</taxon>
        <taxon>Mucoromycetes</taxon>
        <taxon>Mucorales</taxon>
        <taxon>Mucorineae</taxon>
        <taxon>Rhizopodaceae</taxon>
        <taxon>Rhizopus</taxon>
    </lineage>
</organism>
<sequence length="86" mass="10043">MVVAISCLNTHRRLCMPETIADPISFFLNMLPTRAFVPSSIALSWTWRWAVIWSILHELDQLQHDTTIPCKAPHGQKLIEWLRQFN</sequence>